<proteinExistence type="predicted"/>
<organism evidence="1 2">
    <name type="scientific">Roseobacter insulae</name>
    <dbReference type="NCBI Taxonomy" id="2859783"/>
    <lineage>
        <taxon>Bacteria</taxon>
        <taxon>Pseudomonadati</taxon>
        <taxon>Pseudomonadota</taxon>
        <taxon>Alphaproteobacteria</taxon>
        <taxon>Rhodobacterales</taxon>
        <taxon>Roseobacteraceae</taxon>
        <taxon>Roseobacter</taxon>
    </lineage>
</organism>
<evidence type="ECO:0000313" key="2">
    <source>
        <dbReference type="Proteomes" id="UP001138661"/>
    </source>
</evidence>
<name>A0A9X1K165_9RHOB</name>
<dbReference type="Proteomes" id="UP001138661">
    <property type="component" value="Unassembled WGS sequence"/>
</dbReference>
<keyword evidence="2" id="KW-1185">Reference proteome</keyword>
<accession>A0A9X1K165</accession>
<dbReference type="InterPro" id="IPR021251">
    <property type="entry name" value="DUF2793"/>
</dbReference>
<reference evidence="1" key="1">
    <citation type="submission" date="2021-07" db="EMBL/GenBank/DDBJ databases">
        <title>Roseobacter insulae sp. nov., isolated from a tidal flat.</title>
        <authorList>
            <person name="Park S."/>
            <person name="Yoon J.-H."/>
        </authorList>
    </citation>
    <scope>NUCLEOTIDE SEQUENCE</scope>
    <source>
        <strain evidence="1">YSTF-M11</strain>
    </source>
</reference>
<protein>
    <submittedName>
        <fullName evidence="1">DUF2793 domain-containing protein</fullName>
    </submittedName>
</protein>
<dbReference type="AlphaFoldDB" id="A0A9X1K165"/>
<sequence>MADTSSSLSLPFIQPNQAQKHVTHNEALRILDVLTQLSVLADDQPTPPVSPTEGERYIVGDNGTDAWLGHDGDVALFENGLWQFFAPKGGWRAYVLNRETLIVHDGTDWIDLDSAELQEIEAFGLGMISLPATPFSAKLNAALWTALYQADGGDGSLISTVNKETSADDAGFIFQQDFATRALFGLFGSDNLRLATSADGLAFHDGLIVDAATGVVDQPNLPRFKGVTNFDNYLPADTWTKIAINLTEFNDQNAFDSANNHFVAPAPGSYVFGASLTFKQNASDQARIGARLVRNGVEVVSGSVGEITGPHVSDQTVLNVQTMVMLSAGDTLELQGHLRGFDGYFSATQTSLWGYKVG</sequence>
<dbReference type="Pfam" id="PF10983">
    <property type="entry name" value="DUF2793"/>
    <property type="match status" value="1"/>
</dbReference>
<dbReference type="EMBL" id="JAHXDN010000001">
    <property type="protein sequence ID" value="MBW4707188.1"/>
    <property type="molecule type" value="Genomic_DNA"/>
</dbReference>
<evidence type="ECO:0000313" key="1">
    <source>
        <dbReference type="EMBL" id="MBW4707188.1"/>
    </source>
</evidence>
<comment type="caution">
    <text evidence="1">The sequence shown here is derived from an EMBL/GenBank/DDBJ whole genome shotgun (WGS) entry which is preliminary data.</text>
</comment>
<gene>
    <name evidence="1" type="ORF">KX928_05250</name>
</gene>
<dbReference type="RefSeq" id="WP_219499695.1">
    <property type="nucleotide sequence ID" value="NZ_JAHXDN010000001.1"/>
</dbReference>